<accession>A0A1M7EZC5</accession>
<keyword evidence="2" id="KW-1185">Reference proteome</keyword>
<evidence type="ECO:0000313" key="2">
    <source>
        <dbReference type="Proteomes" id="UP000184444"/>
    </source>
</evidence>
<reference evidence="2" key="1">
    <citation type="submission" date="2016-11" db="EMBL/GenBank/DDBJ databases">
        <authorList>
            <person name="Varghese N."/>
            <person name="Submissions S."/>
        </authorList>
    </citation>
    <scope>NUCLEOTIDE SEQUENCE [LARGE SCALE GENOMIC DNA]</scope>
    <source>
        <strain evidence="2">DSM 6637</strain>
    </source>
</reference>
<dbReference type="Proteomes" id="UP000184444">
    <property type="component" value="Unassembled WGS sequence"/>
</dbReference>
<organism evidence="1 2">
    <name type="scientific">Paracoccus solventivorans</name>
    <dbReference type="NCBI Taxonomy" id="53463"/>
    <lineage>
        <taxon>Bacteria</taxon>
        <taxon>Pseudomonadati</taxon>
        <taxon>Pseudomonadota</taxon>
        <taxon>Alphaproteobacteria</taxon>
        <taxon>Rhodobacterales</taxon>
        <taxon>Paracoccaceae</taxon>
        <taxon>Paracoccus</taxon>
    </lineage>
</organism>
<evidence type="ECO:0000313" key="1">
    <source>
        <dbReference type="EMBL" id="SHL97016.1"/>
    </source>
</evidence>
<dbReference type="EMBL" id="FRCK01000002">
    <property type="protein sequence ID" value="SHL97016.1"/>
    <property type="molecule type" value="Genomic_DNA"/>
</dbReference>
<dbReference type="AlphaFoldDB" id="A0A1M7EZC5"/>
<name>A0A1M7EZC5_9RHOB</name>
<protein>
    <submittedName>
        <fullName evidence="1">Uncharacterized protein</fullName>
    </submittedName>
</protein>
<sequence>MTDVAIIEIDDDRVAVLEIGIEGPRGRDGAATLLQGAPGQLLGYGPDGAPVAVNPPLPTLSSQQW</sequence>
<dbReference type="RefSeq" id="WP_073063295.1">
    <property type="nucleotide sequence ID" value="NZ_FRCK01000002.1"/>
</dbReference>
<proteinExistence type="predicted"/>
<gene>
    <name evidence="1" type="ORF">SAMN05444389_102424</name>
</gene>
<dbReference type="STRING" id="53463.SAMN05444389_102424"/>